<accession>A0ABY5VGM6</accession>
<name>A0ABY5VGM6_9FIRM</name>
<dbReference type="Pfam" id="PF06898">
    <property type="entry name" value="YqfD"/>
    <property type="match status" value="1"/>
</dbReference>
<dbReference type="InterPro" id="IPR010690">
    <property type="entry name" value="YqfD"/>
</dbReference>
<evidence type="ECO:0000256" key="1">
    <source>
        <dbReference type="SAM" id="Phobius"/>
    </source>
</evidence>
<reference evidence="2" key="1">
    <citation type="journal article" date="2022" name="Cell">
        <title>Design, construction, and in vivo augmentation of a complex gut microbiome.</title>
        <authorList>
            <person name="Cheng A.G."/>
            <person name="Ho P.Y."/>
            <person name="Aranda-Diaz A."/>
            <person name="Jain S."/>
            <person name="Yu F.B."/>
            <person name="Meng X."/>
            <person name="Wang M."/>
            <person name="Iakiviak M."/>
            <person name="Nagashima K."/>
            <person name="Zhao A."/>
            <person name="Murugkar P."/>
            <person name="Patil A."/>
            <person name="Atabakhsh K."/>
            <person name="Weakley A."/>
            <person name="Yan J."/>
            <person name="Brumbaugh A.R."/>
            <person name="Higginbottom S."/>
            <person name="Dimas A."/>
            <person name="Shiver A.L."/>
            <person name="Deutschbauer A."/>
            <person name="Neff N."/>
            <person name="Sonnenburg J.L."/>
            <person name="Huang K.C."/>
            <person name="Fischbach M.A."/>
        </authorList>
    </citation>
    <scope>NUCLEOTIDE SEQUENCE</scope>
    <source>
        <strain evidence="2">DSM 19829</strain>
    </source>
</reference>
<evidence type="ECO:0000313" key="3">
    <source>
        <dbReference type="Proteomes" id="UP001060164"/>
    </source>
</evidence>
<keyword evidence="1" id="KW-0472">Membrane</keyword>
<keyword evidence="1" id="KW-0812">Transmembrane</keyword>
<evidence type="ECO:0000313" key="2">
    <source>
        <dbReference type="EMBL" id="UWP59457.1"/>
    </source>
</evidence>
<sequence length="412" mass="47785">MIQQCLRYAKGYVHINFYGEEKERFLNLCSANDIILWKLMPQGEGQMACMSISDFKKLRPISRKTKIKIRIAKKRGLPFFFQKSRKRKAFFLGILCFCALIYTLSLRIWNIHVDGNITYSTQTVLKYLEQENIRHGILKKSVNCAEVASMLRREFPNITWVSARIEGTRLFLEMKENYNQEQEQQTVDQESTPLDIVAKKSGTVMSIVTRSGVPLVKVGDQFKKGDILVSGTLEIKNDAQETVGYEYTSADADLYARTSYSYYDEFPMEYEERIYTEDQKDSWFFTVMNYRVDIGPSPPEDQRYDQVATTHPLYLTENFVLPFTYGTIQTLPYQIEVRQYTKEEAATKANANLYMFLKNLTQKGVEIYRKNVKIDTSESTCITKGKIQVTEKITTTAPVKIQEVIPERTSEE</sequence>
<dbReference type="RefSeq" id="WP_044983511.1">
    <property type="nucleotide sequence ID" value="NZ_CABLBR010000032.1"/>
</dbReference>
<gene>
    <name evidence="2" type="primary">yqfD</name>
    <name evidence="2" type="ORF">NQ502_19195</name>
</gene>
<dbReference type="Proteomes" id="UP001060164">
    <property type="component" value="Chromosome"/>
</dbReference>
<dbReference type="EMBL" id="CP102290">
    <property type="protein sequence ID" value="UWP59457.1"/>
    <property type="molecule type" value="Genomic_DNA"/>
</dbReference>
<proteinExistence type="predicted"/>
<protein>
    <submittedName>
        <fullName evidence="2">Sporulation protein YqfD</fullName>
    </submittedName>
</protein>
<keyword evidence="3" id="KW-1185">Reference proteome</keyword>
<dbReference type="PIRSF" id="PIRSF029895">
    <property type="entry name" value="SpoIV"/>
    <property type="match status" value="1"/>
</dbReference>
<feature type="transmembrane region" description="Helical" evidence="1">
    <location>
        <begin position="89"/>
        <end position="109"/>
    </location>
</feature>
<dbReference type="NCBIfam" id="TIGR02876">
    <property type="entry name" value="spore_yqfD"/>
    <property type="match status" value="1"/>
</dbReference>
<keyword evidence="1" id="KW-1133">Transmembrane helix</keyword>
<organism evidence="2 3">
    <name type="scientific">Ruminococcus gauvreauii</name>
    <dbReference type="NCBI Taxonomy" id="438033"/>
    <lineage>
        <taxon>Bacteria</taxon>
        <taxon>Bacillati</taxon>
        <taxon>Bacillota</taxon>
        <taxon>Clostridia</taxon>
        <taxon>Eubacteriales</taxon>
        <taxon>Oscillospiraceae</taxon>
        <taxon>Ruminococcus</taxon>
    </lineage>
</organism>